<dbReference type="Proteomes" id="UP001194468">
    <property type="component" value="Unassembled WGS sequence"/>
</dbReference>
<proteinExistence type="predicted"/>
<keyword evidence="2" id="KW-1185">Reference proteome</keyword>
<evidence type="ECO:0000313" key="1">
    <source>
        <dbReference type="EMBL" id="KAF8451049.1"/>
    </source>
</evidence>
<sequence>MVDEEKLEQLHEHDHLNLRSSLELNHKVIDSVNNRQHGHQLPDPKQPAFPQTLSDSRPYLNLTIGHHRNSVLAHAGFTTRVMDVGPACPNRNLFAPGSELLLVVMSNGVVEETQNFNDECDCLPSGNSATLVINGVEVDTFMLSTVAQCAGTPTSYHSSQDNVEG</sequence>
<name>A0AAD4C769_BOLED</name>
<organism evidence="1 2">
    <name type="scientific">Boletus edulis BED1</name>
    <dbReference type="NCBI Taxonomy" id="1328754"/>
    <lineage>
        <taxon>Eukaryota</taxon>
        <taxon>Fungi</taxon>
        <taxon>Dikarya</taxon>
        <taxon>Basidiomycota</taxon>
        <taxon>Agaricomycotina</taxon>
        <taxon>Agaricomycetes</taxon>
        <taxon>Agaricomycetidae</taxon>
        <taxon>Boletales</taxon>
        <taxon>Boletineae</taxon>
        <taxon>Boletaceae</taxon>
        <taxon>Boletoideae</taxon>
        <taxon>Boletus</taxon>
    </lineage>
</organism>
<reference evidence="1" key="2">
    <citation type="journal article" date="2020" name="Nat. Commun.">
        <title>Large-scale genome sequencing of mycorrhizal fungi provides insights into the early evolution of symbiotic traits.</title>
        <authorList>
            <person name="Miyauchi S."/>
            <person name="Kiss E."/>
            <person name="Kuo A."/>
            <person name="Drula E."/>
            <person name="Kohler A."/>
            <person name="Sanchez-Garcia M."/>
            <person name="Morin E."/>
            <person name="Andreopoulos B."/>
            <person name="Barry K.W."/>
            <person name="Bonito G."/>
            <person name="Buee M."/>
            <person name="Carver A."/>
            <person name="Chen C."/>
            <person name="Cichocki N."/>
            <person name="Clum A."/>
            <person name="Culley D."/>
            <person name="Crous P.W."/>
            <person name="Fauchery L."/>
            <person name="Girlanda M."/>
            <person name="Hayes R.D."/>
            <person name="Keri Z."/>
            <person name="LaButti K."/>
            <person name="Lipzen A."/>
            <person name="Lombard V."/>
            <person name="Magnuson J."/>
            <person name="Maillard F."/>
            <person name="Murat C."/>
            <person name="Nolan M."/>
            <person name="Ohm R.A."/>
            <person name="Pangilinan J."/>
            <person name="Pereira M.F."/>
            <person name="Perotto S."/>
            <person name="Peter M."/>
            <person name="Pfister S."/>
            <person name="Riley R."/>
            <person name="Sitrit Y."/>
            <person name="Stielow J.B."/>
            <person name="Szollosi G."/>
            <person name="Zifcakova L."/>
            <person name="Stursova M."/>
            <person name="Spatafora J.W."/>
            <person name="Tedersoo L."/>
            <person name="Vaario L.M."/>
            <person name="Yamada A."/>
            <person name="Yan M."/>
            <person name="Wang P."/>
            <person name="Xu J."/>
            <person name="Bruns T."/>
            <person name="Baldrian P."/>
            <person name="Vilgalys R."/>
            <person name="Dunand C."/>
            <person name="Henrissat B."/>
            <person name="Grigoriev I.V."/>
            <person name="Hibbett D."/>
            <person name="Nagy L.G."/>
            <person name="Martin F.M."/>
        </authorList>
    </citation>
    <scope>NUCLEOTIDE SEQUENCE</scope>
    <source>
        <strain evidence="1">BED1</strain>
    </source>
</reference>
<comment type="caution">
    <text evidence="1">The sequence shown here is derived from an EMBL/GenBank/DDBJ whole genome shotgun (WGS) entry which is preliminary data.</text>
</comment>
<accession>A0AAD4C769</accession>
<reference evidence="1" key="1">
    <citation type="submission" date="2019-10" db="EMBL/GenBank/DDBJ databases">
        <authorList>
            <consortium name="DOE Joint Genome Institute"/>
            <person name="Kuo A."/>
            <person name="Miyauchi S."/>
            <person name="Kiss E."/>
            <person name="Drula E."/>
            <person name="Kohler A."/>
            <person name="Sanchez-Garcia M."/>
            <person name="Andreopoulos B."/>
            <person name="Barry K.W."/>
            <person name="Bonito G."/>
            <person name="Buee M."/>
            <person name="Carver A."/>
            <person name="Chen C."/>
            <person name="Cichocki N."/>
            <person name="Clum A."/>
            <person name="Culley D."/>
            <person name="Crous P.W."/>
            <person name="Fauchery L."/>
            <person name="Girlanda M."/>
            <person name="Hayes R."/>
            <person name="Keri Z."/>
            <person name="LaButti K."/>
            <person name="Lipzen A."/>
            <person name="Lombard V."/>
            <person name="Magnuson J."/>
            <person name="Maillard F."/>
            <person name="Morin E."/>
            <person name="Murat C."/>
            <person name="Nolan M."/>
            <person name="Ohm R."/>
            <person name="Pangilinan J."/>
            <person name="Pereira M."/>
            <person name="Perotto S."/>
            <person name="Peter M."/>
            <person name="Riley R."/>
            <person name="Sitrit Y."/>
            <person name="Stielow B."/>
            <person name="Szollosi G."/>
            <person name="Zifcakova L."/>
            <person name="Stursova M."/>
            <person name="Spatafora J.W."/>
            <person name="Tedersoo L."/>
            <person name="Vaario L.-M."/>
            <person name="Yamada A."/>
            <person name="Yan M."/>
            <person name="Wang P."/>
            <person name="Xu J."/>
            <person name="Bruns T."/>
            <person name="Baldrian P."/>
            <person name="Vilgalys R."/>
            <person name="Henrissat B."/>
            <person name="Grigoriev I.V."/>
            <person name="Hibbett D."/>
            <person name="Nagy L.G."/>
            <person name="Martin F.M."/>
        </authorList>
    </citation>
    <scope>NUCLEOTIDE SEQUENCE</scope>
    <source>
        <strain evidence="1">BED1</strain>
    </source>
</reference>
<dbReference type="EMBL" id="WHUW01000002">
    <property type="protein sequence ID" value="KAF8451049.1"/>
    <property type="molecule type" value="Genomic_DNA"/>
</dbReference>
<evidence type="ECO:0000313" key="2">
    <source>
        <dbReference type="Proteomes" id="UP001194468"/>
    </source>
</evidence>
<gene>
    <name evidence="1" type="ORF">L210DRAFT_3500255</name>
</gene>
<protein>
    <submittedName>
        <fullName evidence="1">Uncharacterized protein</fullName>
    </submittedName>
</protein>
<dbReference type="AlphaFoldDB" id="A0AAD4C769"/>